<dbReference type="EMBL" id="BTGU01000062">
    <property type="protein sequence ID" value="GMN56288.1"/>
    <property type="molecule type" value="Genomic_DNA"/>
</dbReference>
<dbReference type="Proteomes" id="UP001187192">
    <property type="component" value="Unassembled WGS sequence"/>
</dbReference>
<sequence>MEEADAQENVGEQSTHLGLLYNGSEAISSRTGMPKDFGSN</sequence>
<protein>
    <submittedName>
        <fullName evidence="2">Uncharacterized protein</fullName>
    </submittedName>
</protein>
<feature type="region of interest" description="Disordered" evidence="1">
    <location>
        <begin position="1"/>
        <end position="40"/>
    </location>
</feature>
<organism evidence="2 3">
    <name type="scientific">Ficus carica</name>
    <name type="common">Common fig</name>
    <dbReference type="NCBI Taxonomy" id="3494"/>
    <lineage>
        <taxon>Eukaryota</taxon>
        <taxon>Viridiplantae</taxon>
        <taxon>Streptophyta</taxon>
        <taxon>Embryophyta</taxon>
        <taxon>Tracheophyta</taxon>
        <taxon>Spermatophyta</taxon>
        <taxon>Magnoliopsida</taxon>
        <taxon>eudicotyledons</taxon>
        <taxon>Gunneridae</taxon>
        <taxon>Pentapetalae</taxon>
        <taxon>rosids</taxon>
        <taxon>fabids</taxon>
        <taxon>Rosales</taxon>
        <taxon>Moraceae</taxon>
        <taxon>Ficeae</taxon>
        <taxon>Ficus</taxon>
    </lineage>
</organism>
<proteinExistence type="predicted"/>
<name>A0AA88DE57_FICCA</name>
<reference evidence="2" key="1">
    <citation type="submission" date="2023-07" db="EMBL/GenBank/DDBJ databases">
        <title>draft genome sequence of fig (Ficus carica).</title>
        <authorList>
            <person name="Takahashi T."/>
            <person name="Nishimura K."/>
        </authorList>
    </citation>
    <scope>NUCLEOTIDE SEQUENCE</scope>
</reference>
<accession>A0AA88DE57</accession>
<evidence type="ECO:0000313" key="2">
    <source>
        <dbReference type="EMBL" id="GMN56288.1"/>
    </source>
</evidence>
<comment type="caution">
    <text evidence="2">The sequence shown here is derived from an EMBL/GenBank/DDBJ whole genome shotgun (WGS) entry which is preliminary data.</text>
</comment>
<gene>
    <name evidence="2" type="ORF">TIFTF001_025424</name>
</gene>
<keyword evidence="3" id="KW-1185">Reference proteome</keyword>
<dbReference type="AlphaFoldDB" id="A0AA88DE57"/>
<evidence type="ECO:0000256" key="1">
    <source>
        <dbReference type="SAM" id="MobiDB-lite"/>
    </source>
</evidence>
<evidence type="ECO:0000313" key="3">
    <source>
        <dbReference type="Proteomes" id="UP001187192"/>
    </source>
</evidence>